<keyword evidence="2" id="KW-1185">Reference proteome</keyword>
<comment type="caution">
    <text evidence="1">The sequence shown here is derived from an EMBL/GenBank/DDBJ whole genome shotgun (WGS) entry which is preliminary data.</text>
</comment>
<protein>
    <recommendedName>
        <fullName evidence="3">Baseplate protein J-like domain-containing protein</fullName>
    </recommendedName>
</protein>
<gene>
    <name evidence="1" type="ORF">CSSPJE1EN1_LOCUS26045</name>
</gene>
<reference evidence="1" key="1">
    <citation type="submission" date="2024-02" db="EMBL/GenBank/DDBJ databases">
        <authorList>
            <consortium name="ELIXIR-Norway"/>
            <consortium name="Elixir Norway"/>
        </authorList>
    </citation>
    <scope>NUCLEOTIDE SEQUENCE</scope>
</reference>
<sequence>MPNQITSAGLQTASQAELLAYYTAQFQTIYGASIDLSSSSPDGQMINIFIQSVLDLEDLITNVYNMFDPDNAIGAVLDQRVAINGIQRLAGTYSTTNITIVTSQACTLYGLNQTVQPVFTVADNAGNNWQLQTTQAISGAGTYIYLFQAQNPGAISTIPNTITVPVTIVLGVTSINNPTTYANLGINEETDAALRVRRQQSVSLASQGYLQGLVAALNNINGLDYVQVYENLTGTTNGDGVPGHSIWVVVAGSGSASNIATAIYQKRNAGCGMFGAVTYTITQIDGSPFIISWDVVVPESVFIKFTATSLNGTALPQIAAIKAGLLTGYIPGVNQEINVNALATAVQVIDPNTLVTNAGFSTTVGGSYTSTLSPTSKKYQFVFTSANIVILPMILTPVTSSVTHLTTQQMTGLGGYGTLVYSISVNNSGGIINSSSGLYTAGTAGFADTILVTDSLSNTATATVNVI</sequence>
<accession>A0ABP0V969</accession>
<organism evidence="1 2">
    <name type="scientific">Sphagnum jensenii</name>
    <dbReference type="NCBI Taxonomy" id="128206"/>
    <lineage>
        <taxon>Eukaryota</taxon>
        <taxon>Viridiplantae</taxon>
        <taxon>Streptophyta</taxon>
        <taxon>Embryophyta</taxon>
        <taxon>Bryophyta</taxon>
        <taxon>Sphagnophytina</taxon>
        <taxon>Sphagnopsida</taxon>
        <taxon>Sphagnales</taxon>
        <taxon>Sphagnaceae</taxon>
        <taxon>Sphagnum</taxon>
    </lineage>
</organism>
<proteinExistence type="predicted"/>
<dbReference type="EMBL" id="CAXAQS010000214">
    <property type="protein sequence ID" value="CAK9250667.1"/>
    <property type="molecule type" value="Genomic_DNA"/>
</dbReference>
<evidence type="ECO:0000313" key="2">
    <source>
        <dbReference type="Proteomes" id="UP001497444"/>
    </source>
</evidence>
<name>A0ABP0V969_9BRYO</name>
<dbReference type="Proteomes" id="UP001497444">
    <property type="component" value="Unassembled WGS sequence"/>
</dbReference>
<evidence type="ECO:0008006" key="3">
    <source>
        <dbReference type="Google" id="ProtNLM"/>
    </source>
</evidence>
<evidence type="ECO:0000313" key="1">
    <source>
        <dbReference type="EMBL" id="CAK9250667.1"/>
    </source>
</evidence>